<accession>A0A8T7H4B0</accession>
<dbReference type="Proteomes" id="UP000737555">
    <property type="component" value="Unassembled WGS sequence"/>
</dbReference>
<gene>
    <name evidence="1" type="ORF">HQQ74_07815</name>
</gene>
<organism evidence="1 2">
    <name type="scientific">Methanoculleus bourgensis</name>
    <dbReference type="NCBI Taxonomy" id="83986"/>
    <lineage>
        <taxon>Archaea</taxon>
        <taxon>Methanobacteriati</taxon>
        <taxon>Methanobacteriota</taxon>
        <taxon>Stenosarchaea group</taxon>
        <taxon>Methanomicrobia</taxon>
        <taxon>Methanomicrobiales</taxon>
        <taxon>Methanomicrobiaceae</taxon>
        <taxon>Methanoculleus</taxon>
    </lineage>
</organism>
<protein>
    <submittedName>
        <fullName evidence="1">Uncharacterized protein</fullName>
    </submittedName>
</protein>
<dbReference type="AlphaFoldDB" id="A0A8T7H4B0"/>
<dbReference type="RefSeq" id="WP_074175533.1">
    <property type="nucleotide sequence ID" value="NZ_DAIMMY010000059.1"/>
</dbReference>
<reference evidence="1" key="1">
    <citation type="submission" date="2020-05" db="EMBL/GenBank/DDBJ databases">
        <title>The first insight into the ecology of ammonia-tolerant syntrophic propionate oxidizing bacteria.</title>
        <authorList>
            <person name="Singh A."/>
            <person name="Schnurer A."/>
            <person name="Westerholm M."/>
        </authorList>
    </citation>
    <scope>NUCLEOTIDE SEQUENCE</scope>
    <source>
        <strain evidence="1">MAG54</strain>
    </source>
</reference>
<comment type="caution">
    <text evidence="1">The sequence shown here is derived from an EMBL/GenBank/DDBJ whole genome shotgun (WGS) entry which is preliminary data.</text>
</comment>
<sequence>MPYRWNDRKDVDEAIVVVMNTVDQGQEIRGWLMRTLQQAIYDSDPQLAEYFFRELERHKPGALKYFRKPTF</sequence>
<proteinExistence type="predicted"/>
<evidence type="ECO:0000313" key="2">
    <source>
        <dbReference type="Proteomes" id="UP000737555"/>
    </source>
</evidence>
<dbReference type="EMBL" id="JABMJE010000109">
    <property type="protein sequence ID" value="NQS78592.1"/>
    <property type="molecule type" value="Genomic_DNA"/>
</dbReference>
<name>A0A8T7H4B0_9EURY</name>
<evidence type="ECO:0000313" key="1">
    <source>
        <dbReference type="EMBL" id="NQS78592.1"/>
    </source>
</evidence>